<dbReference type="EMBL" id="JSZA02000025">
    <property type="protein sequence ID" value="TGO03316.1"/>
    <property type="molecule type" value="Genomic_DNA"/>
</dbReference>
<evidence type="ECO:0000256" key="6">
    <source>
        <dbReference type="ARBA" id="ARBA00023268"/>
    </source>
</evidence>
<name>A0A4E0RK02_9GAMM</name>
<dbReference type="InterPro" id="IPR013546">
    <property type="entry name" value="PII_UdlTrfase/GS_AdlTrfase"/>
</dbReference>
<keyword evidence="4 7" id="KW-0067">ATP-binding</keyword>
<evidence type="ECO:0000259" key="8">
    <source>
        <dbReference type="Pfam" id="PF03710"/>
    </source>
</evidence>
<comment type="similarity">
    <text evidence="7">Belongs to the GlnE family.</text>
</comment>
<comment type="cofactor">
    <cofactor evidence="7">
        <name>Mg(2+)</name>
        <dbReference type="ChEBI" id="CHEBI:18420"/>
    </cofactor>
</comment>
<accession>A0A4E0RK02</accession>
<keyword evidence="5 7" id="KW-0460">Magnesium</keyword>
<dbReference type="CDD" id="cd05401">
    <property type="entry name" value="NT_GlnE_GlnD_like"/>
    <property type="match status" value="2"/>
</dbReference>
<feature type="domain" description="PII-uridylyltransferase/Glutamine-synthetase adenylyltransferase" evidence="9">
    <location>
        <begin position="300"/>
        <end position="438"/>
    </location>
</feature>
<dbReference type="InterPro" id="IPR023057">
    <property type="entry name" value="GlnE"/>
</dbReference>
<dbReference type="GO" id="GO:0008882">
    <property type="term" value="F:[glutamate-ammonia-ligase] adenylyltransferase activity"/>
    <property type="evidence" value="ECO:0007669"/>
    <property type="project" value="UniProtKB-UniRule"/>
</dbReference>
<comment type="catalytic activity">
    <reaction evidence="7">
        <text>[glutamine synthetase]-O(4)-(5'-adenylyl)-L-tyrosine + phosphate = [glutamine synthetase]-L-tyrosine + ADP</text>
        <dbReference type="Rhea" id="RHEA:43716"/>
        <dbReference type="Rhea" id="RHEA-COMP:10660"/>
        <dbReference type="Rhea" id="RHEA-COMP:10661"/>
        <dbReference type="ChEBI" id="CHEBI:43474"/>
        <dbReference type="ChEBI" id="CHEBI:46858"/>
        <dbReference type="ChEBI" id="CHEBI:83624"/>
        <dbReference type="ChEBI" id="CHEBI:456216"/>
        <dbReference type="EC" id="2.7.7.89"/>
    </reaction>
</comment>
<dbReference type="Gene3D" id="1.10.4050.10">
    <property type="entry name" value="Glutamine synthase adenylyltransferase GlnE"/>
    <property type="match status" value="1"/>
</dbReference>
<dbReference type="PANTHER" id="PTHR30621:SF0">
    <property type="entry name" value="BIFUNCTIONAL GLUTAMINE SYNTHETASE ADENYLYLTRANSFERASE_ADENYLYL-REMOVING ENZYME"/>
    <property type="match status" value="1"/>
</dbReference>
<reference evidence="10 11" key="1">
    <citation type="journal article" date="2016" name="Front. Microbiol.">
        <title>Single-Cell (Meta-)Genomics of a Dimorphic Candidatus Thiomargarita nelsonii Reveals Genomic Plasticity.</title>
        <authorList>
            <person name="Flood B.E."/>
            <person name="Fliss P."/>
            <person name="Jones D.S."/>
            <person name="Dick G.J."/>
            <person name="Jain S."/>
            <person name="Kaster A.K."/>
            <person name="Winkel M."/>
            <person name="Mussmann M."/>
            <person name="Bailey J."/>
        </authorList>
    </citation>
    <scope>NUCLEOTIDE SEQUENCE [LARGE SCALE GENOMIC DNA]</scope>
    <source>
        <strain evidence="10">Hydrate Ridge</strain>
    </source>
</reference>
<sequence>MNISNLPPLLQPEVSQLWQDFQAKASPEELPQDPPIVESLAKVWACSPFVAKHCVQSPALIHQADLLNVPSHYLQSLTPELQAIKEEADLMRALRLFRRREMIRIAWRDLAGWANLEESLKSLSDLADAMIEAPLTWLYQRLITQFGTPVDVNGIAQQLIVLGLGKLGGQELNFSSDIDLIFAYPESGETKGARRSRSNQEFFTRLGQQLIQVLNNLTADGFVFRVDMRLRPFGDSGALVLNFSAMEEYYEAHARDWERYALVKARVVAGDKAAGESLLKSLRPFVYRRYLDFNAFEALRKMKNMIDQETSRKGLNNNIKLGPGGIREVEFTCQVFQLIRGGQQPALQQRRLLTTLLELEKNQILPTKVIIRLQKAYHFLRLSENHLQAIDDRQTQTLPDDEINQARLAYSMGFDDWNRFVAQLIHHQQKVHREFERVIAPKAAPKPLESLQSIDSNSWQTLWMGGLDDQEKADLLLNGAGFQKASDVLAHLRQLLDSYTIKKLSRRGREKLDILIPLLIVTAIEQQDQDAAIHRSLKFIESVARRDVYLALLIERPHVLKQLVRLCADSAWIAEQISRYPLLLDELLDPRSLYDPLKPEALDNALQAQLTQIDDLEIEMDKLRQFKRANVLHVAAAEISGNFTVELVSDYLTAIADTLVRRALTIASDYLMQKHGQPFCVDDGKNRQAALCVVAYGKAGGVELSYSSDLDIVFLHDSRGAQQMTNGYKQLDNNVFFMRFAQRIIHLITTNTPAGILYEVDSRLRPGGNSGMLVSSFEAFENYQWKNAWTWEHQALVRARAVAGNPESMAKFESIRRDILSQQREPVQLKGDVCEMRAKMRDNLDKSTQVLFDLKQGRGGIADIEFIIQYGVLRWAVDYPRLLETTGMLPLLGRLAEYGLIDELACQQLSDAFRAYRGETHRLALQNKSALVEHEKFAQQRDEVKRWWAEIMG</sequence>
<feature type="domain" description="PII-uridylyltransferase/Glutamine-synthetase adenylyltransferase" evidence="9">
    <location>
        <begin position="837"/>
        <end position="928"/>
    </location>
</feature>
<gene>
    <name evidence="7" type="primary">glnE</name>
    <name evidence="10" type="ORF">PN36_08475</name>
</gene>
<dbReference type="EC" id="2.7.7.42" evidence="7"/>
<evidence type="ECO:0000256" key="4">
    <source>
        <dbReference type="ARBA" id="ARBA00022840"/>
    </source>
</evidence>
<dbReference type="GO" id="GO:0000287">
    <property type="term" value="F:magnesium ion binding"/>
    <property type="evidence" value="ECO:0007669"/>
    <property type="project" value="UniProtKB-UniRule"/>
</dbReference>
<protein>
    <recommendedName>
        <fullName evidence="7">Bifunctional glutamine synthetase adenylyltransferase/adenylyl-removing enzyme</fullName>
    </recommendedName>
    <alternativeName>
        <fullName evidence="7">ATP:glutamine synthetase adenylyltransferase</fullName>
    </alternativeName>
    <alternativeName>
        <fullName evidence="7">ATase</fullName>
    </alternativeName>
    <domain>
        <recommendedName>
            <fullName evidence="7">Glutamine synthetase adenylyl-L-tyrosine phosphorylase</fullName>
            <ecNumber evidence="7">2.7.7.89</ecNumber>
        </recommendedName>
        <alternativeName>
            <fullName evidence="7">Adenylyl removase</fullName>
            <shortName evidence="7">AR</shortName>
            <shortName evidence="7">AT-N</shortName>
        </alternativeName>
    </domain>
    <domain>
        <recommendedName>
            <fullName evidence="7">Glutamine synthetase adenylyl transferase</fullName>
            <ecNumber evidence="7">2.7.7.42</ecNumber>
        </recommendedName>
        <alternativeName>
            <fullName evidence="7">Adenylyl transferase</fullName>
            <shortName evidence="7">AT</shortName>
            <shortName evidence="7">AT-C</shortName>
        </alternativeName>
    </domain>
</protein>
<dbReference type="GO" id="GO:0005829">
    <property type="term" value="C:cytosol"/>
    <property type="evidence" value="ECO:0007669"/>
    <property type="project" value="TreeGrafter"/>
</dbReference>
<feature type="domain" description="Glutamate-ammonia ligase adenylyltransferase repeated" evidence="8">
    <location>
        <begin position="38"/>
        <end position="279"/>
    </location>
</feature>
<dbReference type="FunFam" id="1.20.120.330:FF:000005">
    <property type="entry name" value="Bifunctional glutamine synthetase adenylyltransferase/adenylyl-removing enzyme"/>
    <property type="match status" value="1"/>
</dbReference>
<comment type="caution">
    <text evidence="10">The sequence shown here is derived from an EMBL/GenBank/DDBJ whole genome shotgun (WGS) entry which is preliminary data.</text>
</comment>
<dbReference type="HAMAP" id="MF_00802">
    <property type="entry name" value="GlnE"/>
    <property type="match status" value="1"/>
</dbReference>
<dbReference type="AlphaFoldDB" id="A0A4E0RK02"/>
<keyword evidence="6 7" id="KW-0511">Multifunctional enzyme</keyword>
<dbReference type="EC" id="2.7.7.89" evidence="7"/>
<dbReference type="InterPro" id="IPR005190">
    <property type="entry name" value="GlnE_rpt_dom"/>
</dbReference>
<dbReference type="NCBIfam" id="NF008292">
    <property type="entry name" value="PRK11072.1"/>
    <property type="match status" value="1"/>
</dbReference>
<evidence type="ECO:0000313" key="11">
    <source>
        <dbReference type="Proteomes" id="UP000030428"/>
    </source>
</evidence>
<dbReference type="FunFam" id="3.30.460.10:FF:000009">
    <property type="entry name" value="Bifunctional glutamine synthetase adenylyltransferase/adenylyl-removing enzyme"/>
    <property type="match status" value="2"/>
</dbReference>
<comment type="catalytic activity">
    <reaction evidence="7">
        <text>[glutamine synthetase]-L-tyrosine + ATP = [glutamine synthetase]-O(4)-(5'-adenylyl)-L-tyrosine + diphosphate</text>
        <dbReference type="Rhea" id="RHEA:18589"/>
        <dbReference type="Rhea" id="RHEA-COMP:10660"/>
        <dbReference type="Rhea" id="RHEA-COMP:10661"/>
        <dbReference type="ChEBI" id="CHEBI:30616"/>
        <dbReference type="ChEBI" id="CHEBI:33019"/>
        <dbReference type="ChEBI" id="CHEBI:46858"/>
        <dbReference type="ChEBI" id="CHEBI:83624"/>
        <dbReference type="EC" id="2.7.7.42"/>
    </reaction>
</comment>
<evidence type="ECO:0000256" key="2">
    <source>
        <dbReference type="ARBA" id="ARBA00022695"/>
    </source>
</evidence>
<comment type="function">
    <text evidence="7">Involved in the regulation of glutamine synthetase GlnA, a key enzyme in the process to assimilate ammonia. When cellular nitrogen levels are high, the C-terminal adenylyl transferase (AT) inactivates GlnA by covalent transfer of an adenylyl group from ATP to specific tyrosine residue of GlnA, thus reducing its activity. Conversely, when nitrogen levels are low, the N-terminal adenylyl removase (AR) activates GlnA by removing the adenylyl group by phosphorolysis, increasing its activity. The regulatory region of GlnE binds the signal transduction protein PII (GlnB) which indicates the nitrogen status of the cell.</text>
</comment>
<dbReference type="Proteomes" id="UP000030428">
    <property type="component" value="Unassembled WGS sequence"/>
</dbReference>
<feature type="region of interest" description="Adenylyl transferase" evidence="7">
    <location>
        <begin position="455"/>
        <end position="953"/>
    </location>
</feature>
<keyword evidence="1 7" id="KW-0808">Transferase</keyword>
<evidence type="ECO:0000256" key="1">
    <source>
        <dbReference type="ARBA" id="ARBA00022679"/>
    </source>
</evidence>
<dbReference type="GO" id="GO:0005524">
    <property type="term" value="F:ATP binding"/>
    <property type="evidence" value="ECO:0007669"/>
    <property type="project" value="UniProtKB-UniRule"/>
</dbReference>
<proteinExistence type="inferred from homology"/>
<dbReference type="Pfam" id="PF08335">
    <property type="entry name" value="GlnD_UR_UTase"/>
    <property type="match status" value="2"/>
</dbReference>
<evidence type="ECO:0000313" key="10">
    <source>
        <dbReference type="EMBL" id="TGO03316.1"/>
    </source>
</evidence>
<feature type="domain" description="Glutamate-ammonia ligase adenylyltransferase repeated" evidence="8">
    <location>
        <begin position="560"/>
        <end position="814"/>
    </location>
</feature>
<keyword evidence="3 7" id="KW-0547">Nucleotide-binding</keyword>
<dbReference type="GO" id="GO:0047388">
    <property type="term" value="F:[glutamine synthetase]-adenylyl-L-tyrosine phosphorylase activity"/>
    <property type="evidence" value="ECO:0007669"/>
    <property type="project" value="UniProtKB-EC"/>
</dbReference>
<dbReference type="SUPFAM" id="SSF81301">
    <property type="entry name" value="Nucleotidyltransferase"/>
    <property type="match status" value="2"/>
</dbReference>
<dbReference type="Gene3D" id="1.20.120.330">
    <property type="entry name" value="Nucleotidyltransferases domain 2"/>
    <property type="match status" value="2"/>
</dbReference>
<dbReference type="GO" id="GO:0000820">
    <property type="term" value="P:regulation of glutamine family amino acid metabolic process"/>
    <property type="evidence" value="ECO:0007669"/>
    <property type="project" value="UniProtKB-UniRule"/>
</dbReference>
<evidence type="ECO:0000256" key="5">
    <source>
        <dbReference type="ARBA" id="ARBA00022842"/>
    </source>
</evidence>
<dbReference type="Gene3D" id="3.30.460.10">
    <property type="entry name" value="Beta Polymerase, domain 2"/>
    <property type="match status" value="2"/>
</dbReference>
<dbReference type="PANTHER" id="PTHR30621">
    <property type="entry name" value="GLUTAMINE SYNTHETASE ADENYLYLTRANSFERASE"/>
    <property type="match status" value="1"/>
</dbReference>
<dbReference type="Gene3D" id="1.20.120.1510">
    <property type="match status" value="1"/>
</dbReference>
<evidence type="ECO:0000259" key="9">
    <source>
        <dbReference type="Pfam" id="PF08335"/>
    </source>
</evidence>
<dbReference type="SUPFAM" id="SSF81593">
    <property type="entry name" value="Nucleotidyltransferase substrate binding subunit/domain"/>
    <property type="match status" value="2"/>
</dbReference>
<feature type="region of interest" description="Adenylyl removase" evidence="7">
    <location>
        <begin position="1"/>
        <end position="448"/>
    </location>
</feature>
<evidence type="ECO:0000256" key="7">
    <source>
        <dbReference type="HAMAP-Rule" id="MF_00802"/>
    </source>
</evidence>
<organism evidence="10 11">
    <name type="scientific">Candidatus Thiomargarita nelsonii</name>
    <dbReference type="NCBI Taxonomy" id="1003181"/>
    <lineage>
        <taxon>Bacteria</taxon>
        <taxon>Pseudomonadati</taxon>
        <taxon>Pseudomonadota</taxon>
        <taxon>Gammaproteobacteria</taxon>
        <taxon>Thiotrichales</taxon>
        <taxon>Thiotrichaceae</taxon>
        <taxon>Thiomargarita</taxon>
    </lineage>
</organism>
<dbReference type="InterPro" id="IPR043519">
    <property type="entry name" value="NT_sf"/>
</dbReference>
<evidence type="ECO:0000256" key="3">
    <source>
        <dbReference type="ARBA" id="ARBA00022741"/>
    </source>
</evidence>
<dbReference type="Pfam" id="PF03710">
    <property type="entry name" value="GlnE"/>
    <property type="match status" value="2"/>
</dbReference>
<keyword evidence="2 7" id="KW-0548">Nucleotidyltransferase</keyword>
<keyword evidence="11" id="KW-1185">Reference proteome</keyword>